<evidence type="ECO:0000313" key="2">
    <source>
        <dbReference type="Proteomes" id="UP000294847"/>
    </source>
</evidence>
<reference evidence="1 2" key="1">
    <citation type="journal article" date="2019" name="Mol. Biol. Evol.">
        <title>Blast fungal genomes show frequent chromosomal changes, gene gains and losses, and effector gene turnover.</title>
        <authorList>
            <person name="Gomez Luciano L.B."/>
            <person name="Jason Tsai I."/>
            <person name="Chuma I."/>
            <person name="Tosa Y."/>
            <person name="Chen Y.H."/>
            <person name="Li J.Y."/>
            <person name="Li M.Y."/>
            <person name="Jade Lu M.Y."/>
            <person name="Nakayashiki H."/>
            <person name="Li W.H."/>
        </authorList>
    </citation>
    <scope>NUCLEOTIDE SEQUENCE [LARGE SCALE GENOMIC DNA]</scope>
    <source>
        <strain evidence="1">MZ5-1-6</strain>
    </source>
</reference>
<dbReference type="EMBL" id="CP034204">
    <property type="protein sequence ID" value="QBZ53499.1"/>
    <property type="molecule type" value="Genomic_DNA"/>
</dbReference>
<accession>A0A4P7MTG6</accession>
<dbReference type="Proteomes" id="UP000294847">
    <property type="component" value="Chromosome 1"/>
</dbReference>
<sequence>MGINIKDRFQITTQVFPLLRYFKTTVDYFFRNIVFPRFIKDFPNKLTVFRWNFDVVKSHPIIGFSGTKNSREFLLLSDKIEIILLLSREEIKIAANDAEQVLTAVINAYPDVYIILDVGAQILEFNNFQMAKQWLEINN</sequence>
<name>A0A4P7MTG6_PYROR</name>
<dbReference type="AlphaFoldDB" id="A0A4P7MTG6"/>
<gene>
    <name evidence="1" type="ORF">PoMZ_09182</name>
</gene>
<evidence type="ECO:0000313" key="1">
    <source>
        <dbReference type="EMBL" id="QBZ53499.1"/>
    </source>
</evidence>
<proteinExistence type="predicted"/>
<protein>
    <submittedName>
        <fullName evidence="1">Uncharacterized protein</fullName>
    </submittedName>
</protein>
<organism evidence="1 2">
    <name type="scientific">Pyricularia oryzae</name>
    <name type="common">Rice blast fungus</name>
    <name type="synonym">Magnaporthe oryzae</name>
    <dbReference type="NCBI Taxonomy" id="318829"/>
    <lineage>
        <taxon>Eukaryota</taxon>
        <taxon>Fungi</taxon>
        <taxon>Dikarya</taxon>
        <taxon>Ascomycota</taxon>
        <taxon>Pezizomycotina</taxon>
        <taxon>Sordariomycetes</taxon>
        <taxon>Sordariomycetidae</taxon>
        <taxon>Magnaporthales</taxon>
        <taxon>Pyriculariaceae</taxon>
        <taxon>Pyricularia</taxon>
    </lineage>
</organism>